<protein>
    <submittedName>
        <fullName evidence="1">Uncharacterized protein</fullName>
    </submittedName>
</protein>
<dbReference type="EMBL" id="MDCO01000011">
    <property type="protein sequence ID" value="OEJ14247.1"/>
    <property type="molecule type" value="Genomic_DNA"/>
</dbReference>
<dbReference type="RefSeq" id="WP_069726731.1">
    <property type="nucleotide sequence ID" value="NZ_MDCO01000011.1"/>
</dbReference>
<proteinExistence type="predicted"/>
<evidence type="ECO:0000313" key="2">
    <source>
        <dbReference type="Proteomes" id="UP000095247"/>
    </source>
</evidence>
<dbReference type="AlphaFoldDB" id="A0A1E5NDR5"/>
<gene>
    <name evidence="1" type="ORF">BFL38_05610</name>
</gene>
<sequence>MTFTEDNGLPFLSKKDITDVTEDLILYTEFVLKELDYPYVIYEICYDTYELILQLGWMGEH</sequence>
<reference evidence="1 2" key="1">
    <citation type="submission" date="2016-08" db="EMBL/GenBank/DDBJ databases">
        <title>Characterization and recognition of Brachyspira hampsonii sp. nov., a novel intestinal spirochete that is pathogenic to pigs.</title>
        <authorList>
            <person name="Mirajkar N."/>
            <person name="La T."/>
            <person name="Phillips N."/>
            <person name="Hampson D."/>
            <person name="Gebhart C."/>
        </authorList>
    </citation>
    <scope>NUCLEOTIDE SEQUENCE [LARGE SCALE GENOMIC DNA]</scope>
    <source>
        <strain evidence="1 2">P280/1</strain>
    </source>
</reference>
<comment type="caution">
    <text evidence="1">The sequence shown here is derived from an EMBL/GenBank/DDBJ whole genome shotgun (WGS) entry which is preliminary data.</text>
</comment>
<evidence type="ECO:0000313" key="1">
    <source>
        <dbReference type="EMBL" id="OEJ14247.1"/>
    </source>
</evidence>
<accession>A0A1E5NDR5</accession>
<name>A0A1E5NDR5_9SPIR</name>
<organism evidence="1 2">
    <name type="scientific">Brachyspira hampsonii</name>
    <dbReference type="NCBI Taxonomy" id="1287055"/>
    <lineage>
        <taxon>Bacteria</taxon>
        <taxon>Pseudomonadati</taxon>
        <taxon>Spirochaetota</taxon>
        <taxon>Spirochaetia</taxon>
        <taxon>Brachyspirales</taxon>
        <taxon>Brachyspiraceae</taxon>
        <taxon>Brachyspira</taxon>
    </lineage>
</organism>
<dbReference type="Proteomes" id="UP000095247">
    <property type="component" value="Unassembled WGS sequence"/>
</dbReference>